<proteinExistence type="predicted"/>
<protein>
    <submittedName>
        <fullName evidence="1">Uncharacterized protein</fullName>
    </submittedName>
</protein>
<sequence length="682" mass="74464">MAFPAAKEFSSEFILEHIWILQRFCALIDHVKLPGPYAAKYPTIPTLHRDSTATKNADQQWRVQAFLMNAEVRYSFYLRCVDNWLLKQSQGLRENDWPLPPWDVALMFYIHMLSPQRFQKDMTVEYPRIWDARISFPLARLRQHPRNDEYSQRQWEAMYPDIPYELFEFGPDGGAPHISTKVQRALDLRGYKCGSVHCSKKSQIIPMAKWSAYRLGKDYNPACPSCKTSFSSSRGGYNSVFARFCKTVFGQHVFGLWDAPLRQIGFVERILAETALVTAVQLQGHQDRYLKFLGLMKDHPEKVFVPTLDIDLFWHTHQLSPAAYDAYCCAHVGRPVNHDDTIAASGRRSALDDTKRCWALAYQELFLGGPAEIVTLLQEKTAFYAAKCQEKERRLAAFDNELNTPGILLDVKAAKQAALVELNKEAAVKREVAVLAEALQQCVQERDAVRPKIRFFKHKYYSKKRREKLMQRDAEVHQVEAVKSAKEQDLSEQQKTTAEAVAARNTQEVRWGEIQTERLALEAELASQVSIAENAIVKDCVARADQLRGDPLGKGMFSVVPSEAQIMAAPVVEIQKRRSASPKGTWGASLGYTTPDPVGGGSFGGAAFGPDYRSDYGGCGGDGWGRHGGSDGGGGSGWGGGCGGGGGGCGGGGGGSGGGGGCGGGGGGGGGGGCGGGGCGGG</sequence>
<comment type="caution">
    <text evidence="1">The sequence shown here is derived from an EMBL/GenBank/DDBJ whole genome shotgun (WGS) entry which is preliminary data.</text>
</comment>
<evidence type="ECO:0000313" key="2">
    <source>
        <dbReference type="Proteomes" id="UP000724584"/>
    </source>
</evidence>
<organism evidence="1 2">
    <name type="scientific">Chaetomium tenue</name>
    <dbReference type="NCBI Taxonomy" id="1854479"/>
    <lineage>
        <taxon>Eukaryota</taxon>
        <taxon>Fungi</taxon>
        <taxon>Dikarya</taxon>
        <taxon>Ascomycota</taxon>
        <taxon>Pezizomycotina</taxon>
        <taxon>Sordariomycetes</taxon>
        <taxon>Sordariomycetidae</taxon>
        <taxon>Sordariales</taxon>
        <taxon>Chaetomiaceae</taxon>
        <taxon>Chaetomium</taxon>
    </lineage>
</organism>
<accession>A0ACB7PDH6</accession>
<name>A0ACB7PDH6_9PEZI</name>
<dbReference type="Proteomes" id="UP000724584">
    <property type="component" value="Unassembled WGS sequence"/>
</dbReference>
<gene>
    <name evidence="1" type="ORF">F5144DRAFT_534795</name>
</gene>
<dbReference type="EMBL" id="JAGIZQ010000004">
    <property type="protein sequence ID" value="KAH6632871.1"/>
    <property type="molecule type" value="Genomic_DNA"/>
</dbReference>
<evidence type="ECO:0000313" key="1">
    <source>
        <dbReference type="EMBL" id="KAH6632871.1"/>
    </source>
</evidence>
<keyword evidence="2" id="KW-1185">Reference proteome</keyword>
<reference evidence="1 2" key="1">
    <citation type="journal article" date="2021" name="Nat. Commun.">
        <title>Genetic determinants of endophytism in the Arabidopsis root mycobiome.</title>
        <authorList>
            <person name="Mesny F."/>
            <person name="Miyauchi S."/>
            <person name="Thiergart T."/>
            <person name="Pickel B."/>
            <person name="Atanasova L."/>
            <person name="Karlsson M."/>
            <person name="Huettel B."/>
            <person name="Barry K.W."/>
            <person name="Haridas S."/>
            <person name="Chen C."/>
            <person name="Bauer D."/>
            <person name="Andreopoulos W."/>
            <person name="Pangilinan J."/>
            <person name="LaButti K."/>
            <person name="Riley R."/>
            <person name="Lipzen A."/>
            <person name="Clum A."/>
            <person name="Drula E."/>
            <person name="Henrissat B."/>
            <person name="Kohler A."/>
            <person name="Grigoriev I.V."/>
            <person name="Martin F.M."/>
            <person name="Hacquard S."/>
        </authorList>
    </citation>
    <scope>NUCLEOTIDE SEQUENCE [LARGE SCALE GENOMIC DNA]</scope>
    <source>
        <strain evidence="1 2">MPI-SDFR-AT-0079</strain>
    </source>
</reference>